<dbReference type="Proteomes" id="UP000216207">
    <property type="component" value="Unassembled WGS sequence"/>
</dbReference>
<protein>
    <submittedName>
        <fullName evidence="1">Uncharacterized protein</fullName>
    </submittedName>
</protein>
<accession>A0A268P4R4</accession>
<evidence type="ECO:0000313" key="1">
    <source>
        <dbReference type="EMBL" id="PAE90756.1"/>
    </source>
</evidence>
<dbReference type="EMBL" id="NPCC01000004">
    <property type="protein sequence ID" value="PAE90756.1"/>
    <property type="molecule type" value="Genomic_DNA"/>
</dbReference>
<dbReference type="AlphaFoldDB" id="A0A268P4R4"/>
<comment type="caution">
    <text evidence="1">The sequence shown here is derived from an EMBL/GenBank/DDBJ whole genome shotgun (WGS) entry which is preliminary data.</text>
</comment>
<name>A0A268P4R4_SHOCL</name>
<gene>
    <name evidence="1" type="ORF">CHH72_02430</name>
</gene>
<sequence length="200" mass="22656">MKKSAWFLISTLLTLVACQSEETGILPKKALSESEERYLQIGTTYSFSFDLSNAGHQEIEELSFYSKRYQDGEPVEEDSNELFTLFFDKDTPFSAYEELTLAIKEQELDETLYYTCWIEGVEKEGDRVMYSTGPLAVPALSGVDGKVALEAEQLDLQMEDNPLVLIHSGNSGASNWYEPKQLQQTIADEQDVLVFGLIWH</sequence>
<organism evidence="1 2">
    <name type="scientific">Shouchella clausii</name>
    <name type="common">Alkalihalobacillus clausii</name>
    <dbReference type="NCBI Taxonomy" id="79880"/>
    <lineage>
        <taxon>Bacteria</taxon>
        <taxon>Bacillati</taxon>
        <taxon>Bacillota</taxon>
        <taxon>Bacilli</taxon>
        <taxon>Bacillales</taxon>
        <taxon>Bacillaceae</taxon>
        <taxon>Shouchella</taxon>
    </lineage>
</organism>
<dbReference type="PROSITE" id="PS51257">
    <property type="entry name" value="PROKAR_LIPOPROTEIN"/>
    <property type="match status" value="1"/>
</dbReference>
<proteinExistence type="predicted"/>
<dbReference type="RefSeq" id="WP_035204168.1">
    <property type="nucleotide sequence ID" value="NZ_BOQQ01000010.1"/>
</dbReference>
<evidence type="ECO:0000313" key="2">
    <source>
        <dbReference type="Proteomes" id="UP000216207"/>
    </source>
</evidence>
<reference evidence="1 2" key="1">
    <citation type="submission" date="2017-07" db="EMBL/GenBank/DDBJ databases">
        <title>Isolation and whole genome analysis of endospore-forming bacteria from heroin.</title>
        <authorList>
            <person name="Kalinowski J."/>
            <person name="Ahrens B."/>
            <person name="Al-Dilaimi A."/>
            <person name="Winkler A."/>
            <person name="Wibberg D."/>
            <person name="Schleenbecker U."/>
            <person name="Ruckert C."/>
            <person name="Wolfel R."/>
            <person name="Grass G."/>
        </authorList>
    </citation>
    <scope>NUCLEOTIDE SEQUENCE [LARGE SCALE GENOMIC DNA]</scope>
    <source>
        <strain evidence="1 2">7539</strain>
    </source>
</reference>